<name>A0A2L2XK51_9FIRM</name>
<reference evidence="2" key="1">
    <citation type="submission" date="2018-02" db="EMBL/GenBank/DDBJ databases">
        <title>Genome sequence of Desulfocucumis palustris strain NAW-5.</title>
        <authorList>
            <person name="Watanabe M."/>
            <person name="Kojima H."/>
            <person name="Fukui M."/>
        </authorList>
    </citation>
    <scope>NUCLEOTIDE SEQUENCE [LARGE SCALE GENOMIC DNA]</scope>
    <source>
        <strain evidence="2">NAW-5</strain>
    </source>
</reference>
<comment type="caution">
    <text evidence="1">The sequence shown here is derived from an EMBL/GenBank/DDBJ whole genome shotgun (WGS) entry which is preliminary data.</text>
</comment>
<dbReference type="Proteomes" id="UP000239549">
    <property type="component" value="Unassembled WGS sequence"/>
</dbReference>
<evidence type="ECO:0000313" key="2">
    <source>
        <dbReference type="Proteomes" id="UP000239549"/>
    </source>
</evidence>
<protein>
    <submittedName>
        <fullName evidence="1">Uncharacterized protein</fullName>
    </submittedName>
</protein>
<gene>
    <name evidence="1" type="ORF">DCCM_3786</name>
</gene>
<keyword evidence="2" id="KW-1185">Reference proteome</keyword>
<proteinExistence type="predicted"/>
<accession>A0A2L2XK51</accession>
<sequence>MLCNTVGEVELWVFDVPAGDGLPGKGLLNYINPDKRRSENGFG</sequence>
<dbReference type="AlphaFoldDB" id="A0A2L2XK51"/>
<dbReference type="EMBL" id="BFAV01000149">
    <property type="protein sequence ID" value="GBF34666.1"/>
    <property type="molecule type" value="Genomic_DNA"/>
</dbReference>
<organism evidence="1 2">
    <name type="scientific">Desulfocucumis palustris</name>
    <dbReference type="NCBI Taxonomy" id="1898651"/>
    <lineage>
        <taxon>Bacteria</taxon>
        <taxon>Bacillati</taxon>
        <taxon>Bacillota</taxon>
        <taxon>Clostridia</taxon>
        <taxon>Eubacteriales</taxon>
        <taxon>Desulfocucumaceae</taxon>
        <taxon>Desulfocucumis</taxon>
    </lineage>
</organism>
<evidence type="ECO:0000313" key="1">
    <source>
        <dbReference type="EMBL" id="GBF34666.1"/>
    </source>
</evidence>